<feature type="domain" description="Rhodopsin" evidence="8">
    <location>
        <begin position="28"/>
        <end position="239"/>
    </location>
</feature>
<feature type="transmembrane region" description="Helical" evidence="7">
    <location>
        <begin position="75"/>
        <end position="101"/>
    </location>
</feature>
<dbReference type="InterPro" id="IPR049326">
    <property type="entry name" value="Rhodopsin_dom_fungi"/>
</dbReference>
<feature type="region of interest" description="Disordered" evidence="6">
    <location>
        <begin position="256"/>
        <end position="279"/>
    </location>
</feature>
<keyword evidence="2 7" id="KW-0812">Transmembrane</keyword>
<feature type="compositionally biased region" description="Basic and acidic residues" evidence="6">
    <location>
        <begin position="405"/>
        <end position="415"/>
    </location>
</feature>
<sequence length="432" mass="47761">MALDLDDPLVQIKITESVCGFVAICMTVARLWIRRGRYWWDDGWAFFSLLCLFVQIGAVFMHVETPSDLSQINRVAAYYLMAMSFYAVIWSARLAILFSIIRLDPNPVMRSRLKWVAGVFIACIFFFFAQLMWVCEPEPKWKNAASPQCELNKQVAICQLVSDILSDILLIVLPLRLIRGMRDKSLRRRLMIIFSTSIVTTIVSLVHAAYIITVGGIKVVISALVEDCMSLTVANLPVAATALFKVFGLYGASDDSDDSTYPDHHGSGEQRRGEGPRFKSTTIGFRSYFSGIFTRAGRTTYGGATTRISVPVVGGLSSVGTGTMGTDGTNTTMSDFGVKSKIPGIGVRTVDFVLEEREEESEEREVEGKRVDLMEAEENADIREIEQEDSDQGRVVHLPTFSWEGHGDRKGDLEKNVGSSLQGTGSRGAGSD</sequence>
<evidence type="ECO:0000256" key="2">
    <source>
        <dbReference type="ARBA" id="ARBA00022692"/>
    </source>
</evidence>
<dbReference type="PANTHER" id="PTHR33048">
    <property type="entry name" value="PTH11-LIKE INTEGRAL MEMBRANE PROTEIN (AFU_ORTHOLOGUE AFUA_5G11245)"/>
    <property type="match status" value="1"/>
</dbReference>
<dbReference type="OrthoDB" id="444631at2759"/>
<keyword evidence="4 7" id="KW-0472">Membrane</keyword>
<evidence type="ECO:0000313" key="9">
    <source>
        <dbReference type="EMBL" id="KDQ54571.1"/>
    </source>
</evidence>
<dbReference type="EMBL" id="KL197728">
    <property type="protein sequence ID" value="KDQ54571.1"/>
    <property type="molecule type" value="Genomic_DNA"/>
</dbReference>
<dbReference type="AlphaFoldDB" id="A0A067PW40"/>
<feature type="region of interest" description="Disordered" evidence="6">
    <location>
        <begin position="401"/>
        <end position="432"/>
    </location>
</feature>
<dbReference type="Pfam" id="PF20684">
    <property type="entry name" value="Fung_rhodopsin"/>
    <property type="match status" value="1"/>
</dbReference>
<evidence type="ECO:0000313" key="10">
    <source>
        <dbReference type="Proteomes" id="UP000027265"/>
    </source>
</evidence>
<name>A0A067PW40_9AGAM</name>
<comment type="similarity">
    <text evidence="5">Belongs to the SAT4 family.</text>
</comment>
<proteinExistence type="inferred from homology"/>
<dbReference type="PANTHER" id="PTHR33048:SF47">
    <property type="entry name" value="INTEGRAL MEMBRANE PROTEIN-RELATED"/>
    <property type="match status" value="1"/>
</dbReference>
<gene>
    <name evidence="9" type="ORF">JAAARDRAFT_60555</name>
</gene>
<accession>A0A067PW40</accession>
<dbReference type="Proteomes" id="UP000027265">
    <property type="component" value="Unassembled WGS sequence"/>
</dbReference>
<evidence type="ECO:0000256" key="6">
    <source>
        <dbReference type="SAM" id="MobiDB-lite"/>
    </source>
</evidence>
<keyword evidence="10" id="KW-1185">Reference proteome</keyword>
<protein>
    <recommendedName>
        <fullName evidence="8">Rhodopsin domain-containing protein</fullName>
    </recommendedName>
</protein>
<evidence type="ECO:0000256" key="3">
    <source>
        <dbReference type="ARBA" id="ARBA00022989"/>
    </source>
</evidence>
<evidence type="ECO:0000259" key="8">
    <source>
        <dbReference type="Pfam" id="PF20684"/>
    </source>
</evidence>
<organism evidence="9 10">
    <name type="scientific">Jaapia argillacea MUCL 33604</name>
    <dbReference type="NCBI Taxonomy" id="933084"/>
    <lineage>
        <taxon>Eukaryota</taxon>
        <taxon>Fungi</taxon>
        <taxon>Dikarya</taxon>
        <taxon>Basidiomycota</taxon>
        <taxon>Agaricomycotina</taxon>
        <taxon>Agaricomycetes</taxon>
        <taxon>Agaricomycetidae</taxon>
        <taxon>Jaapiales</taxon>
        <taxon>Jaapiaceae</taxon>
        <taxon>Jaapia</taxon>
    </lineage>
</organism>
<feature type="transmembrane region" description="Helical" evidence="7">
    <location>
        <begin position="190"/>
        <end position="212"/>
    </location>
</feature>
<comment type="subcellular location">
    <subcellularLocation>
        <location evidence="1">Membrane</location>
        <topology evidence="1">Multi-pass membrane protein</topology>
    </subcellularLocation>
</comment>
<evidence type="ECO:0000256" key="7">
    <source>
        <dbReference type="SAM" id="Phobius"/>
    </source>
</evidence>
<dbReference type="GO" id="GO:0016020">
    <property type="term" value="C:membrane"/>
    <property type="evidence" value="ECO:0007669"/>
    <property type="project" value="UniProtKB-SubCell"/>
</dbReference>
<feature type="transmembrane region" description="Helical" evidence="7">
    <location>
        <begin position="113"/>
        <end position="134"/>
    </location>
</feature>
<feature type="transmembrane region" description="Helical" evidence="7">
    <location>
        <begin position="154"/>
        <end position="178"/>
    </location>
</feature>
<keyword evidence="3 7" id="KW-1133">Transmembrane helix</keyword>
<evidence type="ECO:0000256" key="5">
    <source>
        <dbReference type="ARBA" id="ARBA00038359"/>
    </source>
</evidence>
<dbReference type="InParanoid" id="A0A067PW40"/>
<dbReference type="STRING" id="933084.A0A067PW40"/>
<feature type="transmembrane region" description="Helical" evidence="7">
    <location>
        <begin position="44"/>
        <end position="63"/>
    </location>
</feature>
<dbReference type="HOGENOM" id="CLU_052841_0_0_1"/>
<evidence type="ECO:0000256" key="4">
    <source>
        <dbReference type="ARBA" id="ARBA00023136"/>
    </source>
</evidence>
<feature type="compositionally biased region" description="Basic and acidic residues" evidence="6">
    <location>
        <begin position="261"/>
        <end position="277"/>
    </location>
</feature>
<evidence type="ECO:0000256" key="1">
    <source>
        <dbReference type="ARBA" id="ARBA00004141"/>
    </source>
</evidence>
<feature type="transmembrane region" description="Helical" evidence="7">
    <location>
        <begin position="12"/>
        <end position="32"/>
    </location>
</feature>
<reference evidence="10" key="1">
    <citation type="journal article" date="2014" name="Proc. Natl. Acad. Sci. U.S.A.">
        <title>Extensive sampling of basidiomycete genomes demonstrates inadequacy of the white-rot/brown-rot paradigm for wood decay fungi.</title>
        <authorList>
            <person name="Riley R."/>
            <person name="Salamov A.A."/>
            <person name="Brown D.W."/>
            <person name="Nagy L.G."/>
            <person name="Floudas D."/>
            <person name="Held B.W."/>
            <person name="Levasseur A."/>
            <person name="Lombard V."/>
            <person name="Morin E."/>
            <person name="Otillar R."/>
            <person name="Lindquist E.A."/>
            <person name="Sun H."/>
            <person name="LaButti K.M."/>
            <person name="Schmutz J."/>
            <person name="Jabbour D."/>
            <person name="Luo H."/>
            <person name="Baker S.E."/>
            <person name="Pisabarro A.G."/>
            <person name="Walton J.D."/>
            <person name="Blanchette R.A."/>
            <person name="Henrissat B."/>
            <person name="Martin F."/>
            <person name="Cullen D."/>
            <person name="Hibbett D.S."/>
            <person name="Grigoriev I.V."/>
        </authorList>
    </citation>
    <scope>NUCLEOTIDE SEQUENCE [LARGE SCALE GENOMIC DNA]</scope>
    <source>
        <strain evidence="10">MUCL 33604</strain>
    </source>
</reference>
<dbReference type="InterPro" id="IPR052337">
    <property type="entry name" value="SAT4-like"/>
</dbReference>